<dbReference type="EMBL" id="CP163441">
    <property type="protein sequence ID" value="XDQ47846.1"/>
    <property type="molecule type" value="Genomic_DNA"/>
</dbReference>
<evidence type="ECO:0000313" key="1">
    <source>
        <dbReference type="EMBL" id="XDQ47846.1"/>
    </source>
</evidence>
<protein>
    <submittedName>
        <fullName evidence="1">Uncharacterized protein</fullName>
    </submittedName>
</protein>
<organism evidence="1">
    <name type="scientific">Streptomyces sp. R39</name>
    <dbReference type="NCBI Taxonomy" id="3238631"/>
    <lineage>
        <taxon>Bacteria</taxon>
        <taxon>Bacillati</taxon>
        <taxon>Actinomycetota</taxon>
        <taxon>Actinomycetes</taxon>
        <taxon>Kitasatosporales</taxon>
        <taxon>Streptomycetaceae</taxon>
        <taxon>Streptomyces</taxon>
    </lineage>
</organism>
<sequence>MAELLARAADQVQAEDREQLDSRALAWAASEAAAQLLARCKIPITA</sequence>
<accession>A0AB39R032</accession>
<dbReference type="RefSeq" id="WP_369226706.1">
    <property type="nucleotide sequence ID" value="NZ_CP163441.1"/>
</dbReference>
<gene>
    <name evidence="1" type="ORF">AB5J52_39350</name>
</gene>
<proteinExistence type="predicted"/>
<reference evidence="1" key="1">
    <citation type="submission" date="2024-07" db="EMBL/GenBank/DDBJ databases">
        <authorList>
            <person name="Yu S.T."/>
        </authorList>
    </citation>
    <scope>NUCLEOTIDE SEQUENCE</scope>
    <source>
        <strain evidence="1">R39</strain>
    </source>
</reference>
<dbReference type="AlphaFoldDB" id="A0AB39R032"/>
<name>A0AB39R032_9ACTN</name>